<dbReference type="PRINTS" id="PR00837">
    <property type="entry name" value="V5TPXLIKE"/>
</dbReference>
<dbReference type="SMART" id="SM00198">
    <property type="entry name" value="SCP"/>
    <property type="match status" value="1"/>
</dbReference>
<dbReference type="Proteomes" id="UP000467840">
    <property type="component" value="Chromosome 16"/>
</dbReference>
<dbReference type="AlphaFoldDB" id="A0A6A6LSF7"/>
<dbReference type="Gene3D" id="3.40.33.10">
    <property type="entry name" value="CAP"/>
    <property type="match status" value="1"/>
</dbReference>
<gene>
    <name evidence="2" type="ORF">GH714_025076</name>
</gene>
<dbReference type="InterPro" id="IPR001283">
    <property type="entry name" value="CRISP-related"/>
</dbReference>
<dbReference type="PANTHER" id="PTHR10334">
    <property type="entry name" value="CYSTEINE-RICH SECRETORY PROTEIN-RELATED"/>
    <property type="match status" value="1"/>
</dbReference>
<evidence type="ECO:0000259" key="1">
    <source>
        <dbReference type="SMART" id="SM00198"/>
    </source>
</evidence>
<dbReference type="GO" id="GO:0005576">
    <property type="term" value="C:extracellular region"/>
    <property type="evidence" value="ECO:0007669"/>
    <property type="project" value="InterPro"/>
</dbReference>
<accession>A0A6A6LSF7</accession>
<reference evidence="2 3" key="1">
    <citation type="journal article" date="2020" name="Mol. Plant">
        <title>The Chromosome-Based Rubber Tree Genome Provides New Insights into Spurge Genome Evolution and Rubber Biosynthesis.</title>
        <authorList>
            <person name="Liu J."/>
            <person name="Shi C."/>
            <person name="Shi C.C."/>
            <person name="Li W."/>
            <person name="Zhang Q.J."/>
            <person name="Zhang Y."/>
            <person name="Li K."/>
            <person name="Lu H.F."/>
            <person name="Shi C."/>
            <person name="Zhu S.T."/>
            <person name="Xiao Z.Y."/>
            <person name="Nan H."/>
            <person name="Yue Y."/>
            <person name="Zhu X.G."/>
            <person name="Wu Y."/>
            <person name="Hong X.N."/>
            <person name="Fan G.Y."/>
            <person name="Tong Y."/>
            <person name="Zhang D."/>
            <person name="Mao C.L."/>
            <person name="Liu Y.L."/>
            <person name="Hao S.J."/>
            <person name="Liu W.Q."/>
            <person name="Lv M.Q."/>
            <person name="Zhang H.B."/>
            <person name="Liu Y."/>
            <person name="Hu-Tang G.R."/>
            <person name="Wang J.P."/>
            <person name="Wang J.H."/>
            <person name="Sun Y.H."/>
            <person name="Ni S.B."/>
            <person name="Chen W.B."/>
            <person name="Zhang X.C."/>
            <person name="Jiao Y.N."/>
            <person name="Eichler E.E."/>
            <person name="Li G.H."/>
            <person name="Liu X."/>
            <person name="Gao L.Z."/>
        </authorList>
    </citation>
    <scope>NUCLEOTIDE SEQUENCE [LARGE SCALE GENOMIC DNA]</scope>
    <source>
        <strain evidence="3">cv. GT1</strain>
        <tissue evidence="2">Leaf</tissue>
    </source>
</reference>
<dbReference type="EMBL" id="JAAGAX010000009">
    <property type="protein sequence ID" value="KAF2303954.1"/>
    <property type="molecule type" value="Genomic_DNA"/>
</dbReference>
<dbReference type="SUPFAM" id="SSF55797">
    <property type="entry name" value="PR-1-like"/>
    <property type="match status" value="1"/>
</dbReference>
<dbReference type="PROSITE" id="PS01010">
    <property type="entry name" value="CRISP_2"/>
    <property type="match status" value="1"/>
</dbReference>
<sequence length="178" mass="19226">MASRCIGWWETETFLVSESKAHVSLAVGLALVLPSHAQNSIQDYLNAHNTARSAITGANIPAVVWNTTLTTQVTAYINSVLGQCDINVDLSVSGLNVKVAQNVLTGLDAVNAWVSEQVYYNYATNSCNGGVCTHYTQVIWKNSISIGCFRAQCINNVNLWIVGCQYSPPGNIAGQLPY</sequence>
<proteinExistence type="predicted"/>
<dbReference type="InterPro" id="IPR014044">
    <property type="entry name" value="CAP_dom"/>
</dbReference>
<organism evidence="2 3">
    <name type="scientific">Hevea brasiliensis</name>
    <name type="common">Para rubber tree</name>
    <name type="synonym">Siphonia brasiliensis</name>
    <dbReference type="NCBI Taxonomy" id="3981"/>
    <lineage>
        <taxon>Eukaryota</taxon>
        <taxon>Viridiplantae</taxon>
        <taxon>Streptophyta</taxon>
        <taxon>Embryophyta</taxon>
        <taxon>Tracheophyta</taxon>
        <taxon>Spermatophyta</taxon>
        <taxon>Magnoliopsida</taxon>
        <taxon>eudicotyledons</taxon>
        <taxon>Gunneridae</taxon>
        <taxon>Pentapetalae</taxon>
        <taxon>rosids</taxon>
        <taxon>fabids</taxon>
        <taxon>Malpighiales</taxon>
        <taxon>Euphorbiaceae</taxon>
        <taxon>Crotonoideae</taxon>
        <taxon>Micrandreae</taxon>
        <taxon>Hevea</taxon>
    </lineage>
</organism>
<name>A0A6A6LSF7_HEVBR</name>
<protein>
    <recommendedName>
        <fullName evidence="1">SCP domain-containing protein</fullName>
    </recommendedName>
</protein>
<dbReference type="Pfam" id="PF00188">
    <property type="entry name" value="CAP"/>
    <property type="match status" value="1"/>
</dbReference>
<keyword evidence="3" id="KW-1185">Reference proteome</keyword>
<feature type="domain" description="SCP" evidence="1">
    <location>
        <begin position="39"/>
        <end position="174"/>
    </location>
</feature>
<dbReference type="InterPro" id="IPR018244">
    <property type="entry name" value="Allrgn_V5/Tpx1_CS"/>
</dbReference>
<evidence type="ECO:0000313" key="3">
    <source>
        <dbReference type="Proteomes" id="UP000467840"/>
    </source>
</evidence>
<dbReference type="InterPro" id="IPR035940">
    <property type="entry name" value="CAP_sf"/>
</dbReference>
<evidence type="ECO:0000313" key="2">
    <source>
        <dbReference type="EMBL" id="KAF2303954.1"/>
    </source>
</evidence>
<comment type="caution">
    <text evidence="2">The sequence shown here is derived from an EMBL/GenBank/DDBJ whole genome shotgun (WGS) entry which is preliminary data.</text>
</comment>